<feature type="compositionally biased region" description="Basic and acidic residues" evidence="1">
    <location>
        <begin position="216"/>
        <end position="242"/>
    </location>
</feature>
<proteinExistence type="predicted"/>
<keyword evidence="2" id="KW-0812">Transmembrane</keyword>
<reference evidence="3 5" key="1">
    <citation type="journal article" date="2017" name="Nat. Microbiol.">
        <title>Natural product diversity associated with the nematode symbionts Photorhabdus and Xenorhabdus.</title>
        <authorList>
            <person name="Tobias N.J."/>
            <person name="Wolff H."/>
            <person name="Djahanschiri B."/>
            <person name="Grundmann F."/>
            <person name="Kronenwerth M."/>
            <person name="Shi Y.M."/>
            <person name="Simonyi S."/>
            <person name="Grun P."/>
            <person name="Shapiro-Ilan D."/>
            <person name="Pidot S.J."/>
            <person name="Stinear T.P."/>
            <person name="Ebersberger I."/>
            <person name="Bode H.B."/>
        </authorList>
    </citation>
    <scope>NUCLEOTIDE SEQUENCE [LARGE SCALE GENOMIC DNA]</scope>
    <source>
        <strain evidence="3 5">DSM 16337</strain>
    </source>
</reference>
<protein>
    <submittedName>
        <fullName evidence="4">Phage tail protein</fullName>
    </submittedName>
    <submittedName>
        <fullName evidence="3">Putative tail component of prophage</fullName>
    </submittedName>
</protein>
<organism evidence="3 5">
    <name type="scientific">Xenorhabdus ehlersii</name>
    <dbReference type="NCBI Taxonomy" id="290111"/>
    <lineage>
        <taxon>Bacteria</taxon>
        <taxon>Pseudomonadati</taxon>
        <taxon>Pseudomonadota</taxon>
        <taxon>Gammaproteobacteria</taxon>
        <taxon>Enterobacterales</taxon>
        <taxon>Morganellaceae</taxon>
        <taxon>Xenorhabdus</taxon>
    </lineage>
</organism>
<feature type="transmembrane region" description="Helical" evidence="2">
    <location>
        <begin position="95"/>
        <end position="113"/>
    </location>
</feature>
<accession>A0A2D0IKT6</accession>
<keyword evidence="2" id="KW-0472">Membrane</keyword>
<keyword evidence="2" id="KW-1133">Transmembrane helix</keyword>
<dbReference type="AlphaFoldDB" id="A0A2D0IKT6"/>
<evidence type="ECO:0000313" key="4">
    <source>
        <dbReference type="EMBL" id="RKE87874.1"/>
    </source>
</evidence>
<evidence type="ECO:0000313" key="6">
    <source>
        <dbReference type="Proteomes" id="UP000283568"/>
    </source>
</evidence>
<evidence type="ECO:0000313" key="3">
    <source>
        <dbReference type="EMBL" id="PHM22302.1"/>
    </source>
</evidence>
<evidence type="ECO:0000313" key="5">
    <source>
        <dbReference type="Proteomes" id="UP000225605"/>
    </source>
</evidence>
<dbReference type="EMBL" id="NIBT01000031">
    <property type="protein sequence ID" value="PHM22302.1"/>
    <property type="molecule type" value="Genomic_DNA"/>
</dbReference>
<comment type="caution">
    <text evidence="3">The sequence shown here is derived from an EMBL/GenBank/DDBJ whole genome shotgun (WGS) entry which is preliminary data.</text>
</comment>
<dbReference type="RefSeq" id="WP_099133932.1">
    <property type="nucleotide sequence ID" value="NZ_CAWNOJ010000044.1"/>
</dbReference>
<sequence length="242" mass="26592">MTYTDPPLRTIHLHGVLDAKFGATFEYAARDAPHAIRAMSKLINGFEAFMLSAHKQGFTFSIIVGGRSYNKDELDMTKGDSDIHIMPVITGSKRAGLFNVVLGIALIVVAWWNPLSWSASTALFVGASGASMAMGGVSQMLAPQPPGLGMRESPDNKPSYAFGSPVNTTAQGNPVPILYGSREIGGAIISAGVYTEDQYQTEQIERQRKYNFGEILKGKPHEDRNEKKDQEWRKKEEEKRKG</sequence>
<dbReference type="Proteomes" id="UP000283568">
    <property type="component" value="Unassembled WGS sequence"/>
</dbReference>
<keyword evidence="6" id="KW-1185">Reference proteome</keyword>
<dbReference type="Proteomes" id="UP000225605">
    <property type="component" value="Unassembled WGS sequence"/>
</dbReference>
<reference evidence="4 6" key="2">
    <citation type="submission" date="2018-09" db="EMBL/GenBank/DDBJ databases">
        <title>Genomic Encyclopedia of Archaeal and Bacterial Type Strains, Phase II (KMG-II): from individual species to whole genera.</title>
        <authorList>
            <person name="Goeker M."/>
        </authorList>
    </citation>
    <scope>NUCLEOTIDE SEQUENCE [LARGE SCALE GENOMIC DNA]</scope>
    <source>
        <strain evidence="4 6">DSM 16337</strain>
    </source>
</reference>
<evidence type="ECO:0000256" key="1">
    <source>
        <dbReference type="SAM" id="MobiDB-lite"/>
    </source>
</evidence>
<feature type="region of interest" description="Disordered" evidence="1">
    <location>
        <begin position="211"/>
        <end position="242"/>
    </location>
</feature>
<dbReference type="EMBL" id="RAQI01000006">
    <property type="protein sequence ID" value="RKE87874.1"/>
    <property type="molecule type" value="Genomic_DNA"/>
</dbReference>
<evidence type="ECO:0000256" key="2">
    <source>
        <dbReference type="SAM" id="Phobius"/>
    </source>
</evidence>
<gene>
    <name evidence="4" type="ORF">BDE27_3416</name>
    <name evidence="3" type="ORF">Xehl_03800</name>
</gene>
<name>A0A2D0IKT6_9GAMM</name>
<dbReference type="OrthoDB" id="5617695at2"/>